<dbReference type="Proteomes" id="UP000734854">
    <property type="component" value="Unassembled WGS sequence"/>
</dbReference>
<accession>A0A8J5BXW8</accession>
<dbReference type="EMBL" id="JACMSC010000065">
    <property type="protein sequence ID" value="KAG6467321.1"/>
    <property type="molecule type" value="Genomic_DNA"/>
</dbReference>
<dbReference type="Pfam" id="PF00232">
    <property type="entry name" value="Glyco_hydro_1"/>
    <property type="match status" value="2"/>
</dbReference>
<dbReference type="GO" id="GO:0004565">
    <property type="term" value="F:beta-galactosidase activity"/>
    <property type="evidence" value="ECO:0007669"/>
    <property type="project" value="UniProtKB-ARBA"/>
</dbReference>
<keyword evidence="3" id="KW-0378">Hydrolase</keyword>
<proteinExistence type="inferred from homology"/>
<dbReference type="Gene3D" id="3.20.20.80">
    <property type="entry name" value="Glycosidases"/>
    <property type="match status" value="3"/>
</dbReference>
<reference evidence="5 6" key="1">
    <citation type="submission" date="2020-08" db="EMBL/GenBank/DDBJ databases">
        <title>Plant Genome Project.</title>
        <authorList>
            <person name="Zhang R.-G."/>
        </authorList>
    </citation>
    <scope>NUCLEOTIDE SEQUENCE [LARGE SCALE GENOMIC DNA]</scope>
    <source>
        <tissue evidence="5">Rhizome</tissue>
    </source>
</reference>
<gene>
    <name evidence="5" type="ORF">ZIOFF_074878</name>
</gene>
<comment type="caution">
    <text evidence="5">The sequence shown here is derived from an EMBL/GenBank/DDBJ whole genome shotgun (WGS) entry which is preliminary data.</text>
</comment>
<dbReference type="InterPro" id="IPR017853">
    <property type="entry name" value="GH"/>
</dbReference>
<keyword evidence="2" id="KW-0732">Signal</keyword>
<dbReference type="PANTHER" id="PTHR10353">
    <property type="entry name" value="GLYCOSYL HYDROLASE"/>
    <property type="match status" value="1"/>
</dbReference>
<keyword evidence="6" id="KW-1185">Reference proteome</keyword>
<dbReference type="GO" id="GO:0008422">
    <property type="term" value="F:beta-glucosidase activity"/>
    <property type="evidence" value="ECO:0007669"/>
    <property type="project" value="UniProtKB-ARBA"/>
</dbReference>
<comment type="similarity">
    <text evidence="1 4">Belongs to the glycosyl hydrolase 1 family.</text>
</comment>
<dbReference type="GO" id="GO:0033907">
    <property type="term" value="F:beta-D-fucosidase activity"/>
    <property type="evidence" value="ECO:0007669"/>
    <property type="project" value="UniProtKB-ARBA"/>
</dbReference>
<dbReference type="AlphaFoldDB" id="A0A8J5BXW8"/>
<evidence type="ECO:0000256" key="3">
    <source>
        <dbReference type="ARBA" id="ARBA00022801"/>
    </source>
</evidence>
<evidence type="ECO:0000256" key="1">
    <source>
        <dbReference type="ARBA" id="ARBA00010838"/>
    </source>
</evidence>
<dbReference type="InterPro" id="IPR033132">
    <property type="entry name" value="GH_1_N_CS"/>
</dbReference>
<dbReference type="PANTHER" id="PTHR10353:SF236">
    <property type="entry name" value="BETA-GLUCOSIDASE 18"/>
    <property type="match status" value="1"/>
</dbReference>
<dbReference type="InterPro" id="IPR001360">
    <property type="entry name" value="Glyco_hydro_1"/>
</dbReference>
<dbReference type="SUPFAM" id="SSF51445">
    <property type="entry name" value="(Trans)glycosidases"/>
    <property type="match status" value="2"/>
</dbReference>
<dbReference type="GO" id="GO:0005975">
    <property type="term" value="P:carbohydrate metabolic process"/>
    <property type="evidence" value="ECO:0007669"/>
    <property type="project" value="InterPro"/>
</dbReference>
<dbReference type="PROSITE" id="PS00653">
    <property type="entry name" value="GLYCOSYL_HYDROL_F1_2"/>
    <property type="match status" value="1"/>
</dbReference>
<evidence type="ECO:0000313" key="6">
    <source>
        <dbReference type="Proteomes" id="UP000734854"/>
    </source>
</evidence>
<dbReference type="FunFam" id="3.20.20.80:FF:000020">
    <property type="entry name" value="Beta-glucosidase 12"/>
    <property type="match status" value="1"/>
</dbReference>
<protein>
    <submittedName>
        <fullName evidence="5">Uncharacterized protein</fullName>
    </submittedName>
</protein>
<evidence type="ECO:0000256" key="4">
    <source>
        <dbReference type="RuleBase" id="RU003690"/>
    </source>
</evidence>
<organism evidence="5 6">
    <name type="scientific">Zingiber officinale</name>
    <name type="common">Ginger</name>
    <name type="synonym">Amomum zingiber</name>
    <dbReference type="NCBI Taxonomy" id="94328"/>
    <lineage>
        <taxon>Eukaryota</taxon>
        <taxon>Viridiplantae</taxon>
        <taxon>Streptophyta</taxon>
        <taxon>Embryophyta</taxon>
        <taxon>Tracheophyta</taxon>
        <taxon>Spermatophyta</taxon>
        <taxon>Magnoliopsida</taxon>
        <taxon>Liliopsida</taxon>
        <taxon>Zingiberales</taxon>
        <taxon>Zingiberaceae</taxon>
        <taxon>Zingiber</taxon>
    </lineage>
</organism>
<name>A0A8J5BXW8_ZINOF</name>
<sequence>METERLLILLVQLLIGLDMLSLSIVVCIDRGYFPSSFLFGTSTSSFQIEGAYLEDNKSLSNWDILTHIPGRIRDGSNAEIADDHYHRYMEDIELMESLGVNAYRFSISWSRILPRGRLGGTNSLGIAFYNRLIDALLLKGIKPFATLNHYDIPQELEVRYGGWLNPQLQEEFGEFADICFREFGDRVKYWTTFNEPNIVVTYGYRLGSFPPNHCSRGFGDCWSGDSSTEPYVAAHNIILAHATVVETYRSKYQGKQEGAIGIAMWATWFEPLRNIMEDYEASQRALAFNTPWFLDPIIRGDYPPEMRQILGSRLPKFSGSDKRKLQSKLDFIGINHYTSLYAKDCPACGSVGPRGDALVLTTGERNGVPIGKKEDIELMESLGVNAYRFSISWSRILPRGRLGGTNSLGIAFYNRLINALLLKGIKPFATLNHYDIPQELEVRYGGWLNPQLQDEFGEFADICFREFGDRVKYWATFNEPNIVATYGFLDPIIRGDYPPEMRQILGSRLPKFSGSDKRKLQSKLDFIGINHYTSLYAKDCPECGSVGPQGDALVLTTGERNGVPIGKKTAMKDFFVVPRGMEKVVMYVKQRYENIPMFITENG</sequence>
<evidence type="ECO:0000313" key="5">
    <source>
        <dbReference type="EMBL" id="KAG6467321.1"/>
    </source>
</evidence>
<evidence type="ECO:0000256" key="2">
    <source>
        <dbReference type="ARBA" id="ARBA00022729"/>
    </source>
</evidence>